<reference evidence="4 5" key="1">
    <citation type="submission" date="2021-02" db="EMBL/GenBank/DDBJ databases">
        <title>Variation within the Batrachochytrium salamandrivorans European outbreak.</title>
        <authorList>
            <person name="Kelly M."/>
            <person name="Pasmans F."/>
            <person name="Shea T.P."/>
            <person name="Munoz J.F."/>
            <person name="Carranza S."/>
            <person name="Cuomo C.A."/>
            <person name="Martel A."/>
        </authorList>
    </citation>
    <scope>NUCLEOTIDE SEQUENCE [LARGE SCALE GENOMIC DNA]</scope>
    <source>
        <strain evidence="4 5">AMFP18/2</strain>
    </source>
</reference>
<gene>
    <name evidence="4" type="ORF">BASA50_008257</name>
</gene>
<comment type="caution">
    <text evidence="4">The sequence shown here is derived from an EMBL/GenBank/DDBJ whole genome shotgun (WGS) entry which is preliminary data.</text>
</comment>
<keyword evidence="5" id="KW-1185">Reference proteome</keyword>
<evidence type="ECO:0000313" key="4">
    <source>
        <dbReference type="EMBL" id="KAH6592111.1"/>
    </source>
</evidence>
<keyword evidence="3" id="KW-0732">Signal</keyword>
<dbReference type="Proteomes" id="UP001648503">
    <property type="component" value="Unassembled WGS sequence"/>
</dbReference>
<protein>
    <submittedName>
        <fullName evidence="4">Uncharacterized protein</fullName>
    </submittedName>
</protein>
<feature type="coiled-coil region" evidence="1">
    <location>
        <begin position="138"/>
        <end position="165"/>
    </location>
</feature>
<proteinExistence type="predicted"/>
<feature type="signal peptide" evidence="3">
    <location>
        <begin position="1"/>
        <end position="17"/>
    </location>
</feature>
<feature type="region of interest" description="Disordered" evidence="2">
    <location>
        <begin position="221"/>
        <end position="259"/>
    </location>
</feature>
<evidence type="ECO:0000313" key="5">
    <source>
        <dbReference type="Proteomes" id="UP001648503"/>
    </source>
</evidence>
<accession>A0ABQ8F4M4</accession>
<evidence type="ECO:0000256" key="2">
    <source>
        <dbReference type="SAM" id="MobiDB-lite"/>
    </source>
</evidence>
<keyword evidence="1" id="KW-0175">Coiled coil</keyword>
<feature type="chain" id="PRO_5046615531" evidence="3">
    <location>
        <begin position="18"/>
        <end position="270"/>
    </location>
</feature>
<evidence type="ECO:0000256" key="1">
    <source>
        <dbReference type="SAM" id="Coils"/>
    </source>
</evidence>
<feature type="compositionally biased region" description="Polar residues" evidence="2">
    <location>
        <begin position="235"/>
        <end position="247"/>
    </location>
</feature>
<dbReference type="EMBL" id="JAFCIX010000390">
    <property type="protein sequence ID" value="KAH6592111.1"/>
    <property type="molecule type" value="Genomic_DNA"/>
</dbReference>
<sequence>MQIKLQMILLLSLCAYAKNPKASKSTTEAESGNASPTKAREKPSILYTHTCGSGVATYSLDAPLGSSSKFKNLVSLMCDAYDLFISNYAPIYKEIRIKTRKCEDATANKNSKSIDKAIASLKKDMKSNDYKTREAYSKRDSRFELQRLKEKKKEAAINYEKFCSEYKEFKKTVKVSLKEFKKEGKVILERANRYLQACMNDVGNCREERFSMEKLMEEMRANAKKEEGYDAASEQGATQEQSNSNANPEEKPRINDGRFKRFMAKLHKGV</sequence>
<feature type="compositionally biased region" description="Basic and acidic residues" evidence="2">
    <location>
        <begin position="248"/>
        <end position="259"/>
    </location>
</feature>
<name>A0ABQ8F4M4_9FUNG</name>
<organism evidence="4 5">
    <name type="scientific">Batrachochytrium salamandrivorans</name>
    <dbReference type="NCBI Taxonomy" id="1357716"/>
    <lineage>
        <taxon>Eukaryota</taxon>
        <taxon>Fungi</taxon>
        <taxon>Fungi incertae sedis</taxon>
        <taxon>Chytridiomycota</taxon>
        <taxon>Chytridiomycota incertae sedis</taxon>
        <taxon>Chytridiomycetes</taxon>
        <taxon>Rhizophydiales</taxon>
        <taxon>Rhizophydiales incertae sedis</taxon>
        <taxon>Batrachochytrium</taxon>
    </lineage>
</organism>
<evidence type="ECO:0000256" key="3">
    <source>
        <dbReference type="SAM" id="SignalP"/>
    </source>
</evidence>